<dbReference type="InterPro" id="IPR008969">
    <property type="entry name" value="CarboxyPept-like_regulatory"/>
</dbReference>
<evidence type="ECO:0000259" key="2">
    <source>
        <dbReference type="Pfam" id="PF07833"/>
    </source>
</evidence>
<proteinExistence type="predicted"/>
<dbReference type="Pfam" id="PF07833">
    <property type="entry name" value="Cu_amine_oxidN1"/>
    <property type="match status" value="1"/>
</dbReference>
<dbReference type="InterPro" id="IPR012854">
    <property type="entry name" value="Cu_amine_oxidase-like_N"/>
</dbReference>
<dbReference type="RefSeq" id="WP_185136135.1">
    <property type="nucleotide sequence ID" value="NZ_JACJVR010000048.1"/>
</dbReference>
<dbReference type="AlphaFoldDB" id="A0A841TYH8"/>
<protein>
    <recommendedName>
        <fullName evidence="2">Copper amine oxidase-like N-terminal domain-containing protein</fullName>
    </recommendedName>
</protein>
<feature type="region of interest" description="Disordered" evidence="1">
    <location>
        <begin position="120"/>
        <end position="168"/>
    </location>
</feature>
<feature type="domain" description="Copper amine oxidase-like N-terminal" evidence="2">
    <location>
        <begin position="22"/>
        <end position="127"/>
    </location>
</feature>
<organism evidence="3 4">
    <name type="scientific">Cohnella xylanilytica</name>
    <dbReference type="NCBI Taxonomy" id="557555"/>
    <lineage>
        <taxon>Bacteria</taxon>
        <taxon>Bacillati</taxon>
        <taxon>Bacillota</taxon>
        <taxon>Bacilli</taxon>
        <taxon>Bacillales</taxon>
        <taxon>Paenibacillaceae</taxon>
        <taxon>Cohnella</taxon>
    </lineage>
</organism>
<dbReference type="SUPFAM" id="SSF55383">
    <property type="entry name" value="Copper amine oxidase, domain N"/>
    <property type="match status" value="1"/>
</dbReference>
<reference evidence="3 4" key="1">
    <citation type="submission" date="2020-08" db="EMBL/GenBank/DDBJ databases">
        <title>Cohnella phylogeny.</title>
        <authorList>
            <person name="Dunlap C."/>
        </authorList>
    </citation>
    <scope>NUCLEOTIDE SEQUENCE [LARGE SCALE GENOMIC DNA]</scope>
    <source>
        <strain evidence="3 4">DSM 25239</strain>
    </source>
</reference>
<dbReference type="Gene3D" id="3.30.457.10">
    <property type="entry name" value="Copper amine oxidase-like, N-terminal domain"/>
    <property type="match status" value="1"/>
</dbReference>
<dbReference type="SUPFAM" id="SSF49464">
    <property type="entry name" value="Carboxypeptidase regulatory domain-like"/>
    <property type="match status" value="1"/>
</dbReference>
<name>A0A841TYH8_9BACL</name>
<comment type="caution">
    <text evidence="3">The sequence shown here is derived from an EMBL/GenBank/DDBJ whole genome shotgun (WGS) entry which is preliminary data.</text>
</comment>
<dbReference type="EMBL" id="JACJVR010000048">
    <property type="protein sequence ID" value="MBB6692142.1"/>
    <property type="molecule type" value="Genomic_DNA"/>
</dbReference>
<keyword evidence="4" id="KW-1185">Reference proteome</keyword>
<gene>
    <name evidence="3" type="ORF">H7B90_12090</name>
</gene>
<feature type="compositionally biased region" description="Gly residues" evidence="1">
    <location>
        <begin position="134"/>
        <end position="155"/>
    </location>
</feature>
<dbReference type="InterPro" id="IPR036582">
    <property type="entry name" value="Mao_N_sf"/>
</dbReference>
<dbReference type="Proteomes" id="UP000553776">
    <property type="component" value="Unassembled WGS sequence"/>
</dbReference>
<evidence type="ECO:0000313" key="4">
    <source>
        <dbReference type="Proteomes" id="UP000553776"/>
    </source>
</evidence>
<evidence type="ECO:0000313" key="3">
    <source>
        <dbReference type="EMBL" id="MBB6692142.1"/>
    </source>
</evidence>
<accession>A0A841TYH8</accession>
<evidence type="ECO:0000256" key="1">
    <source>
        <dbReference type="SAM" id="MobiDB-lite"/>
    </source>
</evidence>
<feature type="compositionally biased region" description="Polar residues" evidence="1">
    <location>
        <begin position="120"/>
        <end position="129"/>
    </location>
</feature>
<sequence>MSGTACGFASEAKASQGIDVYFQGQKLQFQDAAPVQKNGTTLVPFRKLFETLGFQVKWTKTGAKQQVIGTKDGLTIELTINGSTAKVNGENVALSVPAQAIKGSTMVPLRFVAENSGYQVSHSSKNGASTIRIGDGGEAGGTGGGGGSGGGGGGQTQTPGSSGSKDATTVEPYVVKGYVRDDQGKPIVGAQVYADNTFLYDSNILGVTDANGFYRLELPEVATTWRMSANFTLTVNGSPMSNSIFADKDEPFAGNTGAIRDFTWKNADGYIYVYPDIFSFRDDLPTFELLDVELTLTPADGGESITKRLNYVNDSVGLEQLPIKKFKVTARWLPAGHDPIPLLIREENKGEYAESAEIEFGSTINGPASLKFMRELEVRVPAAE</sequence>
<dbReference type="Gene3D" id="2.60.40.1120">
    <property type="entry name" value="Carboxypeptidase-like, regulatory domain"/>
    <property type="match status" value="1"/>
</dbReference>